<evidence type="ECO:0000313" key="5">
    <source>
        <dbReference type="Proteomes" id="UP001620408"/>
    </source>
</evidence>
<evidence type="ECO:0000259" key="3">
    <source>
        <dbReference type="SMART" id="SM00849"/>
    </source>
</evidence>
<dbReference type="PANTHER" id="PTHR42951">
    <property type="entry name" value="METALLO-BETA-LACTAMASE DOMAIN-CONTAINING"/>
    <property type="match status" value="1"/>
</dbReference>
<evidence type="ECO:0000313" key="4">
    <source>
        <dbReference type="EMBL" id="MFK2919458.1"/>
    </source>
</evidence>
<evidence type="ECO:0000256" key="1">
    <source>
        <dbReference type="ARBA" id="ARBA00005250"/>
    </source>
</evidence>
<protein>
    <submittedName>
        <fullName evidence="4">MBL fold metallo-hydrolase</fullName>
    </submittedName>
</protein>
<dbReference type="Pfam" id="PF00753">
    <property type="entry name" value="Lactamase_B"/>
    <property type="match status" value="1"/>
</dbReference>
<dbReference type="InterPro" id="IPR001279">
    <property type="entry name" value="Metallo-B-lactamas"/>
</dbReference>
<dbReference type="Gene3D" id="3.60.15.10">
    <property type="entry name" value="Ribonuclease Z/Hydroxyacylglutathione hydrolase-like"/>
    <property type="match status" value="1"/>
</dbReference>
<dbReference type="InterPro" id="IPR050855">
    <property type="entry name" value="NDM-1-like"/>
</dbReference>
<dbReference type="PANTHER" id="PTHR42951:SF4">
    <property type="entry name" value="ACYL-COENZYME A THIOESTERASE MBLAC2"/>
    <property type="match status" value="1"/>
</dbReference>
<organism evidence="4 5">
    <name type="scientific">Dyella koreensis</name>
    <dbReference type="NCBI Taxonomy" id="311235"/>
    <lineage>
        <taxon>Bacteria</taxon>
        <taxon>Pseudomonadati</taxon>
        <taxon>Pseudomonadota</taxon>
        <taxon>Gammaproteobacteria</taxon>
        <taxon>Lysobacterales</taxon>
        <taxon>Rhodanobacteraceae</taxon>
        <taxon>Dyella</taxon>
    </lineage>
</organism>
<proteinExistence type="inferred from homology"/>
<feature type="chain" id="PRO_5047031981" evidence="2">
    <location>
        <begin position="29"/>
        <end position="311"/>
    </location>
</feature>
<dbReference type="CDD" id="cd16282">
    <property type="entry name" value="metallo-hydrolase-like_MBL-fold"/>
    <property type="match status" value="1"/>
</dbReference>
<gene>
    <name evidence="4" type="ORF">ISS97_19505</name>
</gene>
<dbReference type="EMBL" id="JADIKD010000012">
    <property type="protein sequence ID" value="MFK2919458.1"/>
    <property type="molecule type" value="Genomic_DNA"/>
</dbReference>
<evidence type="ECO:0000256" key="2">
    <source>
        <dbReference type="SAM" id="SignalP"/>
    </source>
</evidence>
<dbReference type="SUPFAM" id="SSF56281">
    <property type="entry name" value="Metallo-hydrolase/oxidoreductase"/>
    <property type="match status" value="1"/>
</dbReference>
<sequence>MSTSKTAHVLARTLSLALIVAWAGPALSAQGIVDHVNAEAAKGAIAIHPLRANVWELEGSGGNITVLSGPDGKFMVDAGIALSKAAMQASLSKLGPAPVKYVANTHWHWDHSDGDAWLHEAGATIIATPQTVSHLTQASRVSEWDHTFPAVAADGVPSVRLTDDKTYTMNGESVVVRPLMASHTDGDIAVYFKQADVLATGDTFWNGIYPFIDHEHGGGINGTIAVVDSYLKFVTDKTIIVPGHGAVADRKQLLEYRDMLIAIRDRVAALKHQGMTAAEVVAAKPTAAFDAKWGKFIVTPELFTELVYDGV</sequence>
<keyword evidence="5" id="KW-1185">Reference proteome</keyword>
<comment type="caution">
    <text evidence="4">The sequence shown here is derived from an EMBL/GenBank/DDBJ whole genome shotgun (WGS) entry which is preliminary data.</text>
</comment>
<dbReference type="Proteomes" id="UP001620408">
    <property type="component" value="Unassembled WGS sequence"/>
</dbReference>
<comment type="similarity">
    <text evidence="1">Belongs to the metallo-beta-lactamase superfamily. Class-B beta-lactamase family.</text>
</comment>
<reference evidence="4 5" key="1">
    <citation type="submission" date="2020-10" db="EMBL/GenBank/DDBJ databases">
        <title>Phylogeny of dyella-like bacteria.</title>
        <authorList>
            <person name="Fu J."/>
        </authorList>
    </citation>
    <scope>NUCLEOTIDE SEQUENCE [LARGE SCALE GENOMIC DNA]</scope>
    <source>
        <strain evidence="4 5">BB4</strain>
    </source>
</reference>
<dbReference type="RefSeq" id="WP_379984502.1">
    <property type="nucleotide sequence ID" value="NZ_JADIKD010000012.1"/>
</dbReference>
<feature type="signal peptide" evidence="2">
    <location>
        <begin position="1"/>
        <end position="28"/>
    </location>
</feature>
<dbReference type="SMART" id="SM00849">
    <property type="entry name" value="Lactamase_B"/>
    <property type="match status" value="1"/>
</dbReference>
<keyword evidence="2" id="KW-0732">Signal</keyword>
<name>A0ABW8KCM0_9GAMM</name>
<dbReference type="InterPro" id="IPR036866">
    <property type="entry name" value="RibonucZ/Hydroxyglut_hydro"/>
</dbReference>
<feature type="domain" description="Metallo-beta-lactamase" evidence="3">
    <location>
        <begin position="61"/>
        <end position="244"/>
    </location>
</feature>
<accession>A0ABW8KCM0</accession>